<dbReference type="PANTHER" id="PTHR38445:SF9">
    <property type="entry name" value="HTH-TYPE TRANSCRIPTIONAL REPRESSOR YTRA"/>
    <property type="match status" value="1"/>
</dbReference>
<dbReference type="AlphaFoldDB" id="A0A151B2L0"/>
<dbReference type="SUPFAM" id="SSF46785">
    <property type="entry name" value="Winged helix' DNA-binding domain"/>
    <property type="match status" value="1"/>
</dbReference>
<gene>
    <name evidence="5" type="primary">ytrA_3</name>
    <name evidence="5" type="ORF">CLTEP_20540</name>
</gene>
<organism evidence="5 6">
    <name type="scientific">Clostridium tepidiprofundi DSM 19306</name>
    <dbReference type="NCBI Taxonomy" id="1121338"/>
    <lineage>
        <taxon>Bacteria</taxon>
        <taxon>Bacillati</taxon>
        <taxon>Bacillota</taxon>
        <taxon>Clostridia</taxon>
        <taxon>Eubacteriales</taxon>
        <taxon>Clostridiaceae</taxon>
        <taxon>Clostridium</taxon>
    </lineage>
</organism>
<dbReference type="PATRIC" id="fig|1121338.3.peg.2141"/>
<sequence>MLKLDLRSRQPIYEQLVEKFKQLIINEVLKADEKLPSVRTLASELTINPNTIQKAYRELEREGYIYSIKGKGSFVTPSIDVKNFEKLENLRNELIKIISEAFYLGMKKNEIIEIISEIEINVKGVRQGDKG</sequence>
<dbReference type="Proteomes" id="UP000075531">
    <property type="component" value="Unassembled WGS sequence"/>
</dbReference>
<evidence type="ECO:0000313" key="5">
    <source>
        <dbReference type="EMBL" id="KYH34002.1"/>
    </source>
</evidence>
<dbReference type="InterPro" id="IPR000524">
    <property type="entry name" value="Tscrpt_reg_HTH_GntR"/>
</dbReference>
<protein>
    <submittedName>
        <fullName evidence="5">HTH-type transcriptional repressor YtrA</fullName>
    </submittedName>
</protein>
<accession>A0A151B2L0</accession>
<evidence type="ECO:0000259" key="4">
    <source>
        <dbReference type="PROSITE" id="PS50949"/>
    </source>
</evidence>
<reference evidence="5 6" key="1">
    <citation type="submission" date="2016-02" db="EMBL/GenBank/DDBJ databases">
        <title>Genome sequence of Clostridium tepidiprofundi DSM 19306.</title>
        <authorList>
            <person name="Poehlein A."/>
            <person name="Daniel R."/>
        </authorList>
    </citation>
    <scope>NUCLEOTIDE SEQUENCE [LARGE SCALE GENOMIC DNA]</scope>
    <source>
        <strain evidence="5 6">DSM 19306</strain>
    </source>
</reference>
<evidence type="ECO:0000256" key="1">
    <source>
        <dbReference type="ARBA" id="ARBA00023015"/>
    </source>
</evidence>
<dbReference type="InterPro" id="IPR036390">
    <property type="entry name" value="WH_DNA-bd_sf"/>
</dbReference>
<comment type="caution">
    <text evidence="5">The sequence shown here is derived from an EMBL/GenBank/DDBJ whole genome shotgun (WGS) entry which is preliminary data.</text>
</comment>
<dbReference type="Gene3D" id="1.10.10.10">
    <property type="entry name" value="Winged helix-like DNA-binding domain superfamily/Winged helix DNA-binding domain"/>
    <property type="match status" value="1"/>
</dbReference>
<keyword evidence="6" id="KW-1185">Reference proteome</keyword>
<dbReference type="Pfam" id="PF00392">
    <property type="entry name" value="GntR"/>
    <property type="match status" value="1"/>
</dbReference>
<evidence type="ECO:0000256" key="2">
    <source>
        <dbReference type="ARBA" id="ARBA00023125"/>
    </source>
</evidence>
<dbReference type="EMBL" id="LTBA01000029">
    <property type="protein sequence ID" value="KYH34002.1"/>
    <property type="molecule type" value="Genomic_DNA"/>
</dbReference>
<keyword evidence="3" id="KW-0804">Transcription</keyword>
<dbReference type="PANTHER" id="PTHR38445">
    <property type="entry name" value="HTH-TYPE TRANSCRIPTIONAL REPRESSOR YTRA"/>
    <property type="match status" value="1"/>
</dbReference>
<feature type="domain" description="HTH gntR-type" evidence="4">
    <location>
        <begin position="10"/>
        <end position="78"/>
    </location>
</feature>
<evidence type="ECO:0000313" key="6">
    <source>
        <dbReference type="Proteomes" id="UP000075531"/>
    </source>
</evidence>
<name>A0A151B2L0_9CLOT</name>
<dbReference type="GO" id="GO:0003677">
    <property type="term" value="F:DNA binding"/>
    <property type="evidence" value="ECO:0007669"/>
    <property type="project" value="UniProtKB-KW"/>
</dbReference>
<proteinExistence type="predicted"/>
<dbReference type="SMART" id="SM00345">
    <property type="entry name" value="HTH_GNTR"/>
    <property type="match status" value="1"/>
</dbReference>
<dbReference type="GO" id="GO:0003700">
    <property type="term" value="F:DNA-binding transcription factor activity"/>
    <property type="evidence" value="ECO:0007669"/>
    <property type="project" value="InterPro"/>
</dbReference>
<evidence type="ECO:0000256" key="3">
    <source>
        <dbReference type="ARBA" id="ARBA00023163"/>
    </source>
</evidence>
<dbReference type="OrthoDB" id="9801546at2"/>
<dbReference type="InterPro" id="IPR036388">
    <property type="entry name" value="WH-like_DNA-bd_sf"/>
</dbReference>
<dbReference type="STRING" id="1121338.CLTEP_20540"/>
<dbReference type="PROSITE" id="PS50949">
    <property type="entry name" value="HTH_GNTR"/>
    <property type="match status" value="1"/>
</dbReference>
<keyword evidence="2" id="KW-0238">DNA-binding</keyword>
<keyword evidence="1" id="KW-0805">Transcription regulation</keyword>
<dbReference type="RefSeq" id="WP_066826412.1">
    <property type="nucleotide sequence ID" value="NZ_LTBA01000029.1"/>
</dbReference>
<dbReference type="CDD" id="cd07377">
    <property type="entry name" value="WHTH_GntR"/>
    <property type="match status" value="1"/>
</dbReference>